<keyword evidence="2 5" id="KW-0479">Metal-binding</keyword>
<sequence length="150" mass="16143">MKLLSSILVASGLLVAASQAQANDCELTITGNDQMQYDKQSLSVPKSCKEVTLTLKHSGKMAKAAMGHNWVLSKASDMNDITKGVYSAGLENNYVPDSDKVIAHTKVVGGGEQTSITFSTEALSADQDYVFFCSFPGHWSVMKGDFKVTQ</sequence>
<dbReference type="GO" id="GO:0042597">
    <property type="term" value="C:periplasmic space"/>
    <property type="evidence" value="ECO:0007669"/>
    <property type="project" value="UniProtKB-SubCell"/>
</dbReference>
<dbReference type="Gene3D" id="2.60.40.420">
    <property type="entry name" value="Cupredoxins - blue copper proteins"/>
    <property type="match status" value="1"/>
</dbReference>
<evidence type="ECO:0000256" key="4">
    <source>
        <dbReference type="ARBA" id="ARBA00023008"/>
    </source>
</evidence>
<dbReference type="SUPFAM" id="SSF49503">
    <property type="entry name" value="Cupredoxins"/>
    <property type="match status" value="1"/>
</dbReference>
<dbReference type="AlphaFoldDB" id="K2KMB7"/>
<feature type="chain" id="PRO_5006526953" description="Azurin" evidence="5">
    <location>
        <begin position="23"/>
        <end position="150"/>
    </location>
</feature>
<dbReference type="STRING" id="740709.A10D4_01170"/>
<evidence type="ECO:0000256" key="5">
    <source>
        <dbReference type="RuleBase" id="RU363017"/>
    </source>
</evidence>
<organism evidence="7 8">
    <name type="scientific">Idiomarina xiamenensis 10-D-4</name>
    <dbReference type="NCBI Taxonomy" id="740709"/>
    <lineage>
        <taxon>Bacteria</taxon>
        <taxon>Pseudomonadati</taxon>
        <taxon>Pseudomonadota</taxon>
        <taxon>Gammaproteobacteria</taxon>
        <taxon>Alteromonadales</taxon>
        <taxon>Idiomarinaceae</taxon>
        <taxon>Idiomarina</taxon>
    </lineage>
</organism>
<dbReference type="InterPro" id="IPR014068">
    <property type="entry name" value="Azurin"/>
</dbReference>
<dbReference type="CDD" id="cd13922">
    <property type="entry name" value="Azurin"/>
    <property type="match status" value="1"/>
</dbReference>
<dbReference type="PATRIC" id="fig|740709.3.peg.236"/>
<keyword evidence="1 5" id="KW-0813">Transport</keyword>
<dbReference type="PANTHER" id="PTHR38439">
    <property type="entry name" value="AURACYANIN-B"/>
    <property type="match status" value="1"/>
</dbReference>
<dbReference type="OrthoDB" id="9814063at2"/>
<proteinExistence type="predicted"/>
<evidence type="ECO:0000313" key="8">
    <source>
        <dbReference type="Proteomes" id="UP000014115"/>
    </source>
</evidence>
<evidence type="ECO:0000313" key="7">
    <source>
        <dbReference type="EMBL" id="EKE87662.1"/>
    </source>
</evidence>
<dbReference type="PANTHER" id="PTHR38439:SF2">
    <property type="entry name" value="OUTER MEMBRANE PROTEIN H.8"/>
    <property type="match status" value="1"/>
</dbReference>
<gene>
    <name evidence="7" type="ORF">A10D4_01170</name>
</gene>
<evidence type="ECO:0000256" key="3">
    <source>
        <dbReference type="ARBA" id="ARBA00022982"/>
    </source>
</evidence>
<dbReference type="RefSeq" id="WP_008487190.1">
    <property type="nucleotide sequence ID" value="NZ_AMRG01000001.1"/>
</dbReference>
<dbReference type="Proteomes" id="UP000014115">
    <property type="component" value="Unassembled WGS sequence"/>
</dbReference>
<accession>K2KMB7</accession>
<feature type="domain" description="Blue (type 1) copper" evidence="6">
    <location>
        <begin position="24"/>
        <end position="148"/>
    </location>
</feature>
<keyword evidence="3 5" id="KW-0249">Electron transport</keyword>
<evidence type="ECO:0000256" key="2">
    <source>
        <dbReference type="ARBA" id="ARBA00022723"/>
    </source>
</evidence>
<comment type="function">
    <text evidence="5">Transfers electrons from cytochrome c551 to cytochrome oxidase.</text>
</comment>
<dbReference type="GO" id="GO:0009055">
    <property type="term" value="F:electron transfer activity"/>
    <property type="evidence" value="ECO:0007669"/>
    <property type="project" value="InterPro"/>
</dbReference>
<evidence type="ECO:0000259" key="6">
    <source>
        <dbReference type="Pfam" id="PF00127"/>
    </source>
</evidence>
<keyword evidence="8" id="KW-1185">Reference proteome</keyword>
<dbReference type="InterPro" id="IPR000923">
    <property type="entry name" value="BlueCu_1"/>
</dbReference>
<dbReference type="GO" id="GO:0005507">
    <property type="term" value="F:copper ion binding"/>
    <property type="evidence" value="ECO:0007669"/>
    <property type="project" value="UniProtKB-UniRule"/>
</dbReference>
<keyword evidence="5" id="KW-0732">Signal</keyword>
<dbReference type="eggNOG" id="COG3241">
    <property type="taxonomic scope" value="Bacteria"/>
</dbReference>
<reference evidence="7 8" key="1">
    <citation type="journal article" date="2012" name="J. Bacteriol.">
        <title>Genome Sequence of Idiomarina xiamenensis Type Strain 10-D-4.</title>
        <authorList>
            <person name="Lai Q."/>
            <person name="Wang L."/>
            <person name="Wang W."/>
            <person name="Shao Z."/>
        </authorList>
    </citation>
    <scope>NUCLEOTIDE SEQUENCE [LARGE SCALE GENOMIC DNA]</scope>
    <source>
        <strain evidence="7 8">10-D-4</strain>
    </source>
</reference>
<dbReference type="NCBIfam" id="TIGR02695">
    <property type="entry name" value="azurin"/>
    <property type="match status" value="1"/>
</dbReference>
<dbReference type="InterPro" id="IPR008972">
    <property type="entry name" value="Cupredoxin"/>
</dbReference>
<dbReference type="InterPro" id="IPR050845">
    <property type="entry name" value="Cu-binding_ET"/>
</dbReference>
<name>K2KMB7_9GAMM</name>
<evidence type="ECO:0000256" key="1">
    <source>
        <dbReference type="ARBA" id="ARBA00022448"/>
    </source>
</evidence>
<dbReference type="Pfam" id="PF00127">
    <property type="entry name" value="Copper-bind"/>
    <property type="match status" value="1"/>
</dbReference>
<protein>
    <recommendedName>
        <fullName evidence="5">Azurin</fullName>
    </recommendedName>
</protein>
<comment type="subcellular location">
    <subcellularLocation>
        <location evidence="5">Periplasm</location>
    </subcellularLocation>
</comment>
<comment type="caution">
    <text evidence="7">The sequence shown here is derived from an EMBL/GenBank/DDBJ whole genome shotgun (WGS) entry which is preliminary data.</text>
</comment>
<dbReference type="EMBL" id="AMRG01000001">
    <property type="protein sequence ID" value="EKE87662.1"/>
    <property type="molecule type" value="Genomic_DNA"/>
</dbReference>
<keyword evidence="4 5" id="KW-0186">Copper</keyword>
<feature type="signal peptide" evidence="5">
    <location>
        <begin position="1"/>
        <end position="22"/>
    </location>
</feature>
<keyword evidence="5" id="KW-0574">Periplasm</keyword>